<dbReference type="EMBL" id="AP019860">
    <property type="protein sequence ID" value="BBM88030.1"/>
    <property type="molecule type" value="Genomic_DNA"/>
</dbReference>
<keyword evidence="7 16" id="KW-0963">Cytoplasm</keyword>
<dbReference type="GO" id="GO:0005524">
    <property type="term" value="F:ATP binding"/>
    <property type="evidence" value="ECO:0007669"/>
    <property type="project" value="UniProtKB-UniRule"/>
</dbReference>
<dbReference type="Proteomes" id="UP000326354">
    <property type="component" value="Chromosome"/>
</dbReference>
<sequence length="253" mass="27490">MCWAIDVGNTHYKVGIIKNKTVEQVYRFRTIREQSIDEYYFQLRNICREHDLLQIPHLWIASVVPSVNIAFEMLGKTKGISMTFIDADSPFSFTIDERIGKKIGADILILAEAAMAMVNQKDVIIVCAGTATTVFAVVGGILIGGAIAPGIKGSVESLIDNAALLSTTYLELPEKAIGQTTETAMSSGILYGFAGLVDGLISRMKKEIGRDDIPVVASGGMISKIERASFEIDKVYPDLGMEGILRLIVEGGR</sequence>
<keyword evidence="17" id="KW-0472">Membrane</keyword>
<evidence type="ECO:0000256" key="15">
    <source>
        <dbReference type="ARBA" id="ARBA00040883"/>
    </source>
</evidence>
<comment type="subunit">
    <text evidence="5 16">Homodimer.</text>
</comment>
<dbReference type="GO" id="GO:0005737">
    <property type="term" value="C:cytoplasm"/>
    <property type="evidence" value="ECO:0007669"/>
    <property type="project" value="UniProtKB-SubCell"/>
</dbReference>
<evidence type="ECO:0000256" key="3">
    <source>
        <dbReference type="ARBA" id="ARBA00004496"/>
    </source>
</evidence>
<dbReference type="HAMAP" id="MF_01274">
    <property type="entry name" value="Pantothen_kinase_3"/>
    <property type="match status" value="1"/>
</dbReference>
<evidence type="ECO:0000256" key="8">
    <source>
        <dbReference type="ARBA" id="ARBA00022679"/>
    </source>
</evidence>
<evidence type="ECO:0000256" key="14">
    <source>
        <dbReference type="ARBA" id="ARBA00038036"/>
    </source>
</evidence>
<feature type="active site" description="Proton acceptor" evidence="16">
    <location>
        <position position="106"/>
    </location>
</feature>
<feature type="binding site" evidence="16">
    <location>
        <position position="181"/>
    </location>
    <ligand>
        <name>substrate</name>
    </ligand>
</feature>
<dbReference type="RefSeq" id="WP_173013693.1">
    <property type="nucleotide sequence ID" value="NZ_AP019860.1"/>
</dbReference>
<evidence type="ECO:0000256" key="7">
    <source>
        <dbReference type="ARBA" id="ARBA00022490"/>
    </source>
</evidence>
<evidence type="ECO:0000313" key="19">
    <source>
        <dbReference type="Proteomes" id="UP000326354"/>
    </source>
</evidence>
<dbReference type="KEGG" id="uam:UABAM_06446"/>
<protein>
    <recommendedName>
        <fullName evidence="15 16">Type III pantothenate kinase</fullName>
        <ecNumber evidence="6 16">2.7.1.33</ecNumber>
    </recommendedName>
    <alternativeName>
        <fullName evidence="16">PanK-III</fullName>
    </alternativeName>
    <alternativeName>
        <fullName evidence="16">Pantothenic acid kinase</fullName>
    </alternativeName>
</protein>
<keyword evidence="10 16" id="KW-0418">Kinase</keyword>
<dbReference type="NCBIfam" id="TIGR00671">
    <property type="entry name" value="baf"/>
    <property type="match status" value="1"/>
</dbReference>
<comment type="function">
    <text evidence="16">Catalyzes the phosphorylation of pantothenate (Pan), the first step in CoA biosynthesis.</text>
</comment>
<evidence type="ECO:0000256" key="9">
    <source>
        <dbReference type="ARBA" id="ARBA00022741"/>
    </source>
</evidence>
<dbReference type="GO" id="GO:0015937">
    <property type="term" value="P:coenzyme A biosynthetic process"/>
    <property type="evidence" value="ECO:0007669"/>
    <property type="project" value="UniProtKB-UniRule"/>
</dbReference>
<organism evidence="18 19">
    <name type="scientific">Uabimicrobium amorphum</name>
    <dbReference type="NCBI Taxonomy" id="2596890"/>
    <lineage>
        <taxon>Bacteria</taxon>
        <taxon>Pseudomonadati</taxon>
        <taxon>Planctomycetota</taxon>
        <taxon>Candidatus Uabimicrobiia</taxon>
        <taxon>Candidatus Uabimicrobiales</taxon>
        <taxon>Candidatus Uabimicrobiaceae</taxon>
        <taxon>Candidatus Uabimicrobium</taxon>
    </lineage>
</organism>
<accession>A0A5S9IV11</accession>
<keyword evidence="13 16" id="KW-0173">Coenzyme A biosynthesis</keyword>
<evidence type="ECO:0000256" key="6">
    <source>
        <dbReference type="ARBA" id="ARBA00012102"/>
    </source>
</evidence>
<dbReference type="Gene3D" id="3.30.420.40">
    <property type="match status" value="2"/>
</dbReference>
<feature type="transmembrane region" description="Helical" evidence="17">
    <location>
        <begin position="123"/>
        <end position="148"/>
    </location>
</feature>
<evidence type="ECO:0000256" key="10">
    <source>
        <dbReference type="ARBA" id="ARBA00022777"/>
    </source>
</evidence>
<evidence type="ECO:0000256" key="12">
    <source>
        <dbReference type="ARBA" id="ARBA00022958"/>
    </source>
</evidence>
<evidence type="ECO:0000256" key="13">
    <source>
        <dbReference type="ARBA" id="ARBA00022993"/>
    </source>
</evidence>
<comment type="pathway">
    <text evidence="4 16">Cofactor biosynthesis; coenzyme A biosynthesis; CoA from (R)-pantothenate: step 1/5.</text>
</comment>
<keyword evidence="9 16" id="KW-0547">Nucleotide-binding</keyword>
<evidence type="ECO:0000256" key="1">
    <source>
        <dbReference type="ARBA" id="ARBA00001206"/>
    </source>
</evidence>
<keyword evidence="11 16" id="KW-0067">ATP-binding</keyword>
<comment type="caution">
    <text evidence="16">Lacks conserved residue(s) required for the propagation of feature annotation.</text>
</comment>
<comment type="catalytic activity">
    <reaction evidence="1 16">
        <text>(R)-pantothenate + ATP = (R)-4'-phosphopantothenate + ADP + H(+)</text>
        <dbReference type="Rhea" id="RHEA:16373"/>
        <dbReference type="ChEBI" id="CHEBI:10986"/>
        <dbReference type="ChEBI" id="CHEBI:15378"/>
        <dbReference type="ChEBI" id="CHEBI:29032"/>
        <dbReference type="ChEBI" id="CHEBI:30616"/>
        <dbReference type="ChEBI" id="CHEBI:456216"/>
        <dbReference type="EC" id="2.7.1.33"/>
    </reaction>
</comment>
<evidence type="ECO:0000256" key="11">
    <source>
        <dbReference type="ARBA" id="ARBA00022840"/>
    </source>
</evidence>
<keyword evidence="12 16" id="KW-0630">Potassium</keyword>
<feature type="binding site" evidence="16">
    <location>
        <begin position="6"/>
        <end position="13"/>
    </location>
    <ligand>
        <name>ATP</name>
        <dbReference type="ChEBI" id="CHEBI:30616"/>
    </ligand>
</feature>
<keyword evidence="17" id="KW-0812">Transmembrane</keyword>
<dbReference type="PANTHER" id="PTHR34265:SF1">
    <property type="entry name" value="TYPE III PANTOTHENATE KINASE"/>
    <property type="match status" value="1"/>
</dbReference>
<dbReference type="EC" id="2.7.1.33" evidence="6 16"/>
<dbReference type="PANTHER" id="PTHR34265">
    <property type="entry name" value="TYPE III PANTOTHENATE KINASE"/>
    <property type="match status" value="1"/>
</dbReference>
<comment type="similarity">
    <text evidence="14 16">Belongs to the type III pantothenate kinase family.</text>
</comment>
<dbReference type="InterPro" id="IPR004619">
    <property type="entry name" value="Type_III_PanK"/>
</dbReference>
<dbReference type="GO" id="GO:0004594">
    <property type="term" value="F:pantothenate kinase activity"/>
    <property type="evidence" value="ECO:0007669"/>
    <property type="project" value="UniProtKB-UniRule"/>
</dbReference>
<keyword evidence="17" id="KW-1133">Transmembrane helix</keyword>
<evidence type="ECO:0000256" key="17">
    <source>
        <dbReference type="SAM" id="Phobius"/>
    </source>
</evidence>
<dbReference type="SUPFAM" id="SSF53067">
    <property type="entry name" value="Actin-like ATPase domain"/>
    <property type="match status" value="2"/>
</dbReference>
<comment type="subcellular location">
    <subcellularLocation>
        <location evidence="3 16">Cytoplasm</location>
    </subcellularLocation>
</comment>
<evidence type="ECO:0000256" key="16">
    <source>
        <dbReference type="HAMAP-Rule" id="MF_01274"/>
    </source>
</evidence>
<comment type="cofactor">
    <cofactor evidence="16">
        <name>NH4(+)</name>
        <dbReference type="ChEBI" id="CHEBI:28938"/>
    </cofactor>
    <cofactor evidence="16">
        <name>K(+)</name>
        <dbReference type="ChEBI" id="CHEBI:29103"/>
    </cofactor>
    <text evidence="16">A monovalent cation. Ammonium or potassium.</text>
</comment>
<evidence type="ECO:0000256" key="4">
    <source>
        <dbReference type="ARBA" id="ARBA00005225"/>
    </source>
</evidence>
<evidence type="ECO:0000313" key="18">
    <source>
        <dbReference type="EMBL" id="BBM88030.1"/>
    </source>
</evidence>
<feature type="binding site" evidence="16">
    <location>
        <begin position="104"/>
        <end position="107"/>
    </location>
    <ligand>
        <name>substrate</name>
    </ligand>
</feature>
<feature type="binding site" evidence="16">
    <location>
        <position position="130"/>
    </location>
    <ligand>
        <name>ATP</name>
        <dbReference type="ChEBI" id="CHEBI:30616"/>
    </ligand>
</feature>
<proteinExistence type="inferred from homology"/>
<evidence type="ECO:0000256" key="5">
    <source>
        <dbReference type="ARBA" id="ARBA00011738"/>
    </source>
</evidence>
<reference evidence="18 19" key="1">
    <citation type="submission" date="2019-08" db="EMBL/GenBank/DDBJ databases">
        <title>Complete genome sequence of Candidatus Uab amorphum.</title>
        <authorList>
            <person name="Shiratori T."/>
            <person name="Suzuki S."/>
            <person name="Kakizawa Y."/>
            <person name="Ishida K."/>
        </authorList>
    </citation>
    <scope>NUCLEOTIDE SEQUENCE [LARGE SCALE GENOMIC DNA]</scope>
    <source>
        <strain evidence="18 19">SRT547</strain>
    </source>
</reference>
<dbReference type="Pfam" id="PF03309">
    <property type="entry name" value="Pan_kinase"/>
    <property type="match status" value="1"/>
</dbReference>
<comment type="cofactor">
    <cofactor evidence="2">
        <name>K(+)</name>
        <dbReference type="ChEBI" id="CHEBI:29103"/>
    </cofactor>
</comment>
<keyword evidence="8 16" id="KW-0808">Transferase</keyword>
<name>A0A5S9IV11_UABAM</name>
<dbReference type="AlphaFoldDB" id="A0A5S9IV11"/>
<keyword evidence="19" id="KW-1185">Reference proteome</keyword>
<evidence type="ECO:0000256" key="2">
    <source>
        <dbReference type="ARBA" id="ARBA00001958"/>
    </source>
</evidence>
<gene>
    <name evidence="16" type="primary">coaX</name>
    <name evidence="18" type="ORF">UABAM_06446</name>
</gene>
<dbReference type="CDD" id="cd24015">
    <property type="entry name" value="ASKHA_NBD_PanK-III"/>
    <property type="match status" value="1"/>
</dbReference>
<dbReference type="InterPro" id="IPR043129">
    <property type="entry name" value="ATPase_NBD"/>
</dbReference>
<dbReference type="UniPathway" id="UPA00241">
    <property type="reaction ID" value="UER00352"/>
</dbReference>